<dbReference type="OrthoDB" id="1678757at2759"/>
<dbReference type="Proteomes" id="UP000593579">
    <property type="component" value="Unassembled WGS sequence"/>
</dbReference>
<sequence>MSTIPRLNQIQFEGFCRFIDWGLIEELYKFSKIEYIEQEIEFQLFVETYQSVESLIKERVV</sequence>
<dbReference type="EMBL" id="JABEZY010000002">
    <property type="protein sequence ID" value="MBA0734434.1"/>
    <property type="molecule type" value="Genomic_DNA"/>
</dbReference>
<comment type="caution">
    <text evidence="1">The sequence shown here is derived from an EMBL/GenBank/DDBJ whole genome shotgun (WGS) entry which is preliminary data.</text>
</comment>
<accession>A0A7J9BF79</accession>
<proteinExistence type="predicted"/>
<dbReference type="AlphaFoldDB" id="A0A7J9BF79"/>
<evidence type="ECO:0008006" key="3">
    <source>
        <dbReference type="Google" id="ProtNLM"/>
    </source>
</evidence>
<reference evidence="1 2" key="1">
    <citation type="journal article" date="2019" name="Genome Biol. Evol.">
        <title>Insights into the evolution of the New World diploid cottons (Gossypium, subgenus Houzingenia) based on genome sequencing.</title>
        <authorList>
            <person name="Grover C.E."/>
            <person name="Arick M.A. 2nd"/>
            <person name="Thrash A."/>
            <person name="Conover J.L."/>
            <person name="Sanders W.S."/>
            <person name="Peterson D.G."/>
            <person name="Frelichowski J.E."/>
            <person name="Scheffler J.A."/>
            <person name="Scheffler B.E."/>
            <person name="Wendel J.F."/>
        </authorList>
    </citation>
    <scope>NUCLEOTIDE SEQUENCE [LARGE SCALE GENOMIC DNA]</scope>
    <source>
        <strain evidence="1">5</strain>
        <tissue evidence="1">Leaf</tissue>
    </source>
</reference>
<organism evidence="1 2">
    <name type="scientific">Gossypium gossypioides</name>
    <name type="common">Mexican cotton</name>
    <name type="synonym">Selera gossypioides</name>
    <dbReference type="NCBI Taxonomy" id="34282"/>
    <lineage>
        <taxon>Eukaryota</taxon>
        <taxon>Viridiplantae</taxon>
        <taxon>Streptophyta</taxon>
        <taxon>Embryophyta</taxon>
        <taxon>Tracheophyta</taxon>
        <taxon>Spermatophyta</taxon>
        <taxon>Magnoliopsida</taxon>
        <taxon>eudicotyledons</taxon>
        <taxon>Gunneridae</taxon>
        <taxon>Pentapetalae</taxon>
        <taxon>rosids</taxon>
        <taxon>malvids</taxon>
        <taxon>Malvales</taxon>
        <taxon>Malvaceae</taxon>
        <taxon>Malvoideae</taxon>
        <taxon>Gossypium</taxon>
    </lineage>
</organism>
<evidence type="ECO:0000313" key="2">
    <source>
        <dbReference type="Proteomes" id="UP000593579"/>
    </source>
</evidence>
<keyword evidence="2" id="KW-1185">Reference proteome</keyword>
<name>A0A7J9BF79_GOSGO</name>
<feature type="non-terminal residue" evidence="1">
    <location>
        <position position="61"/>
    </location>
</feature>
<protein>
    <recommendedName>
        <fullName evidence="3">DNA-directed RNA polymerase</fullName>
    </recommendedName>
</protein>
<gene>
    <name evidence="1" type="ORF">Gogos_018339</name>
</gene>
<evidence type="ECO:0000313" key="1">
    <source>
        <dbReference type="EMBL" id="MBA0734434.1"/>
    </source>
</evidence>